<feature type="binding site" evidence="5">
    <location>
        <position position="77"/>
    </location>
    <ligand>
        <name>Cu cation</name>
        <dbReference type="ChEBI" id="CHEBI:23378"/>
    </ligand>
</feature>
<keyword evidence="2 7" id="KW-0349">Heme</keyword>
<evidence type="ECO:0000256" key="8">
    <source>
        <dbReference type="SAM" id="MobiDB-lite"/>
    </source>
</evidence>
<sequence>MQRPQWACITAACVWLAGAGALLWIGPALSAERWGADYFPNVPLVTQDGKRVRFYDDLLKGKAVVINVIYTHCPDKCPLSTAKLAQVQRLLGDRVGKEIFFYSISIDPKRDTPAVLKAYAEKFHAGPGWLFLTGKKEDITLVQKKLGLWSRTDADDPDGHLSSLMIGNEPTGQWMRQSALDNPRFLAMKLSTFLLGWQNRQEDMGKSYTAAPPIEGLDAGGYLFRSRCSACHTIGKGDALGPDLLGVTSRRDQAWLRRFIKTPDEMLAEQDPIAMDLYARYNAVRMPNLHLGDGDVEALIQYLEAQSAAHEHPEGKDSTPPMMPQPMSDAPGS</sequence>
<keyword evidence="5" id="KW-0186">Copper</keyword>
<dbReference type="SUPFAM" id="SSF46626">
    <property type="entry name" value="Cytochrome c"/>
    <property type="match status" value="1"/>
</dbReference>
<protein>
    <submittedName>
        <fullName evidence="10">Electron transporter SenC</fullName>
    </submittedName>
</protein>
<keyword evidence="3 5" id="KW-0479">Metal-binding</keyword>
<reference evidence="10 11" key="1">
    <citation type="submission" date="2018-09" db="EMBL/GenBank/DDBJ databases">
        <authorList>
            <person name="Zhu H."/>
        </authorList>
    </citation>
    <scope>NUCLEOTIDE SEQUENCE [LARGE SCALE GENOMIC DNA]</scope>
    <source>
        <strain evidence="10 11">K1S02-6</strain>
    </source>
</reference>
<evidence type="ECO:0000259" key="9">
    <source>
        <dbReference type="PROSITE" id="PS51007"/>
    </source>
</evidence>
<dbReference type="EMBL" id="QYUR01000002">
    <property type="protein sequence ID" value="RJG12369.1"/>
    <property type="molecule type" value="Genomic_DNA"/>
</dbReference>
<evidence type="ECO:0000256" key="4">
    <source>
        <dbReference type="ARBA" id="ARBA00023004"/>
    </source>
</evidence>
<evidence type="ECO:0000313" key="11">
    <source>
        <dbReference type="Proteomes" id="UP000284021"/>
    </source>
</evidence>
<evidence type="ECO:0000256" key="6">
    <source>
        <dbReference type="PIRSR" id="PIRSR603782-2"/>
    </source>
</evidence>
<name>A0A418XIR9_9PSED</name>
<evidence type="ECO:0000256" key="7">
    <source>
        <dbReference type="PROSITE-ProRule" id="PRU00433"/>
    </source>
</evidence>
<dbReference type="Proteomes" id="UP000284021">
    <property type="component" value="Unassembled WGS sequence"/>
</dbReference>
<dbReference type="PROSITE" id="PS51007">
    <property type="entry name" value="CYTC"/>
    <property type="match status" value="1"/>
</dbReference>
<gene>
    <name evidence="10" type="ORF">D3879_03480</name>
</gene>
<dbReference type="Gene3D" id="1.10.760.10">
    <property type="entry name" value="Cytochrome c-like domain"/>
    <property type="match status" value="1"/>
</dbReference>
<dbReference type="CDD" id="cd02968">
    <property type="entry name" value="SCO"/>
    <property type="match status" value="1"/>
</dbReference>
<comment type="caution">
    <text evidence="10">The sequence shown here is derived from an EMBL/GenBank/DDBJ whole genome shotgun (WGS) entry which is preliminary data.</text>
</comment>
<feature type="binding site" evidence="5">
    <location>
        <position position="73"/>
    </location>
    <ligand>
        <name>Cu cation</name>
        <dbReference type="ChEBI" id="CHEBI:23378"/>
    </ligand>
</feature>
<comment type="similarity">
    <text evidence="1">Belongs to the SCO1/2 family.</text>
</comment>
<dbReference type="InterPro" id="IPR036249">
    <property type="entry name" value="Thioredoxin-like_sf"/>
</dbReference>
<dbReference type="Gene3D" id="3.40.30.10">
    <property type="entry name" value="Glutaredoxin"/>
    <property type="match status" value="1"/>
</dbReference>
<evidence type="ECO:0000256" key="1">
    <source>
        <dbReference type="ARBA" id="ARBA00010996"/>
    </source>
</evidence>
<keyword evidence="11" id="KW-1185">Reference proteome</keyword>
<dbReference type="GO" id="GO:0009055">
    <property type="term" value="F:electron transfer activity"/>
    <property type="evidence" value="ECO:0007669"/>
    <property type="project" value="InterPro"/>
</dbReference>
<evidence type="ECO:0000256" key="2">
    <source>
        <dbReference type="ARBA" id="ARBA00022617"/>
    </source>
</evidence>
<keyword evidence="6" id="KW-1015">Disulfide bond</keyword>
<keyword evidence="4 7" id="KW-0408">Iron</keyword>
<feature type="region of interest" description="Disordered" evidence="8">
    <location>
        <begin position="307"/>
        <end position="333"/>
    </location>
</feature>
<evidence type="ECO:0000313" key="10">
    <source>
        <dbReference type="EMBL" id="RJG12369.1"/>
    </source>
</evidence>
<dbReference type="RefSeq" id="WP_119952699.1">
    <property type="nucleotide sequence ID" value="NZ_QYUR01000002.1"/>
</dbReference>
<organism evidence="10 11">
    <name type="scientific">Pseudomonas cavernicola</name>
    <dbReference type="NCBI Taxonomy" id="2320866"/>
    <lineage>
        <taxon>Bacteria</taxon>
        <taxon>Pseudomonadati</taxon>
        <taxon>Pseudomonadota</taxon>
        <taxon>Gammaproteobacteria</taxon>
        <taxon>Pseudomonadales</taxon>
        <taxon>Pseudomonadaceae</taxon>
        <taxon>Pseudomonas</taxon>
    </lineage>
</organism>
<dbReference type="AlphaFoldDB" id="A0A418XIR9"/>
<dbReference type="SUPFAM" id="SSF52833">
    <property type="entry name" value="Thioredoxin-like"/>
    <property type="match status" value="1"/>
</dbReference>
<dbReference type="Pfam" id="PF00034">
    <property type="entry name" value="Cytochrom_C"/>
    <property type="match status" value="1"/>
</dbReference>
<accession>A0A418XIR9</accession>
<dbReference type="InterPro" id="IPR009056">
    <property type="entry name" value="Cyt_c-like_dom"/>
</dbReference>
<dbReference type="PANTHER" id="PTHR12151:SF5">
    <property type="entry name" value="AT19154P"/>
    <property type="match status" value="1"/>
</dbReference>
<dbReference type="PANTHER" id="PTHR12151">
    <property type="entry name" value="ELECTRON TRANSPORT PROTIN SCO1/SENC FAMILY MEMBER"/>
    <property type="match status" value="1"/>
</dbReference>
<feature type="domain" description="Cytochrome c" evidence="9">
    <location>
        <begin position="215"/>
        <end position="307"/>
    </location>
</feature>
<evidence type="ECO:0000256" key="5">
    <source>
        <dbReference type="PIRSR" id="PIRSR603782-1"/>
    </source>
</evidence>
<proteinExistence type="inferred from homology"/>
<dbReference type="Pfam" id="PF02630">
    <property type="entry name" value="SCO1-SenC"/>
    <property type="match status" value="1"/>
</dbReference>
<dbReference type="GO" id="GO:0046872">
    <property type="term" value="F:metal ion binding"/>
    <property type="evidence" value="ECO:0007669"/>
    <property type="project" value="UniProtKB-KW"/>
</dbReference>
<dbReference type="OrthoDB" id="5567697at2"/>
<feature type="disulfide bond" description="Redox-active" evidence="6">
    <location>
        <begin position="73"/>
        <end position="77"/>
    </location>
</feature>
<dbReference type="GO" id="GO:0020037">
    <property type="term" value="F:heme binding"/>
    <property type="evidence" value="ECO:0007669"/>
    <property type="project" value="InterPro"/>
</dbReference>
<evidence type="ECO:0000256" key="3">
    <source>
        <dbReference type="ARBA" id="ARBA00022723"/>
    </source>
</evidence>
<dbReference type="InterPro" id="IPR003782">
    <property type="entry name" value="SCO1/SenC"/>
</dbReference>
<dbReference type="InterPro" id="IPR036909">
    <property type="entry name" value="Cyt_c-like_dom_sf"/>
</dbReference>